<dbReference type="InterPro" id="IPR058248">
    <property type="entry name" value="Lxx211020-like"/>
</dbReference>
<reference evidence="3" key="1">
    <citation type="submission" date="2018-09" db="EMBL/GenBank/DDBJ databases">
        <authorList>
            <person name="Zhu H."/>
        </authorList>
    </citation>
    <scope>NUCLEOTIDE SEQUENCE [LARGE SCALE GENOMIC DNA]</scope>
    <source>
        <strain evidence="3">K1S02-23</strain>
    </source>
</reference>
<dbReference type="Pfam" id="PF04314">
    <property type="entry name" value="PCuAC"/>
    <property type="match status" value="1"/>
</dbReference>
<evidence type="ECO:0000313" key="2">
    <source>
        <dbReference type="EMBL" id="RJG03552.1"/>
    </source>
</evidence>
<dbReference type="InterPro" id="IPR036182">
    <property type="entry name" value="PCuAC_sf"/>
</dbReference>
<sequence length="161" mass="17202">MYLRFILAALIVVTAPLHARDYQAGKLFIEQPTARPTRPGQPGAAAYINIENRGSTADRLVGASSPVAGTTEIHVMTMNGNVMKMREVGEIAIDSGATVVMRPGEGYHIMLLNLKKPLKAGERFPLTLRFEKAGKVKVSVEISDQISGVNPHGNVAGGTGH</sequence>
<gene>
    <name evidence="2" type="ORF">D3878_19755</name>
</gene>
<evidence type="ECO:0000313" key="3">
    <source>
        <dbReference type="Proteomes" id="UP000266327"/>
    </source>
</evidence>
<accession>A0A3A3GAC2</accession>
<dbReference type="Proteomes" id="UP000266327">
    <property type="component" value="Unassembled WGS sequence"/>
</dbReference>
<dbReference type="EMBL" id="QYUQ01000002">
    <property type="protein sequence ID" value="RJG03552.1"/>
    <property type="molecule type" value="Genomic_DNA"/>
</dbReference>
<protein>
    <submittedName>
        <fullName evidence="2">Copper chaperone PCu(A)C</fullName>
    </submittedName>
</protein>
<evidence type="ECO:0000256" key="1">
    <source>
        <dbReference type="SAM" id="SignalP"/>
    </source>
</evidence>
<keyword evidence="3" id="KW-1185">Reference proteome</keyword>
<name>A0A3A3GAC2_9BURK</name>
<feature type="signal peptide" evidence="1">
    <location>
        <begin position="1"/>
        <end position="19"/>
    </location>
</feature>
<dbReference type="AlphaFoldDB" id="A0A3A3GAC2"/>
<dbReference type="RefSeq" id="WP_119787043.1">
    <property type="nucleotide sequence ID" value="NZ_QYUQ01000002.1"/>
</dbReference>
<proteinExistence type="predicted"/>
<dbReference type="PANTHER" id="PTHR36302">
    <property type="entry name" value="BLR7088 PROTEIN"/>
    <property type="match status" value="1"/>
</dbReference>
<dbReference type="SUPFAM" id="SSF110087">
    <property type="entry name" value="DR1885-like metal-binding protein"/>
    <property type="match status" value="1"/>
</dbReference>
<dbReference type="InterPro" id="IPR007410">
    <property type="entry name" value="LpqE-like"/>
</dbReference>
<comment type="caution">
    <text evidence="2">The sequence shown here is derived from an EMBL/GenBank/DDBJ whole genome shotgun (WGS) entry which is preliminary data.</text>
</comment>
<dbReference type="PANTHER" id="PTHR36302:SF1">
    <property type="entry name" value="COPPER CHAPERONE PCU(A)C"/>
    <property type="match status" value="1"/>
</dbReference>
<organism evidence="2 3">
    <name type="scientific">Noviherbaspirillum sedimenti</name>
    <dbReference type="NCBI Taxonomy" id="2320865"/>
    <lineage>
        <taxon>Bacteria</taxon>
        <taxon>Pseudomonadati</taxon>
        <taxon>Pseudomonadota</taxon>
        <taxon>Betaproteobacteria</taxon>
        <taxon>Burkholderiales</taxon>
        <taxon>Oxalobacteraceae</taxon>
        <taxon>Noviherbaspirillum</taxon>
    </lineage>
</organism>
<feature type="chain" id="PRO_5017280561" evidence="1">
    <location>
        <begin position="20"/>
        <end position="161"/>
    </location>
</feature>
<dbReference type="OrthoDB" id="9796962at2"/>
<dbReference type="Gene3D" id="2.60.40.1890">
    <property type="entry name" value="PCu(A)C copper chaperone"/>
    <property type="match status" value="1"/>
</dbReference>
<keyword evidence="1" id="KW-0732">Signal</keyword>